<dbReference type="InterPro" id="IPR036876">
    <property type="entry name" value="UVR_dom_sf"/>
</dbReference>
<evidence type="ECO:0000256" key="1">
    <source>
        <dbReference type="ARBA" id="ARBA00006821"/>
    </source>
</evidence>
<name>A0A2N1UNL4_9BACT</name>
<evidence type="ECO:0000256" key="2">
    <source>
        <dbReference type="ARBA" id="ARBA00023277"/>
    </source>
</evidence>
<dbReference type="Gene3D" id="4.10.860.10">
    <property type="entry name" value="UVR domain"/>
    <property type="match status" value="1"/>
</dbReference>
<accession>A0A2N1UNL4</accession>
<dbReference type="InterPro" id="IPR001943">
    <property type="entry name" value="UVR_dom"/>
</dbReference>
<sequence>MLWVNFLHFYQPFNQMPDILERIVNESYRKIIQGLKENPKAKMTININGSLTELLVKYDYLDVINDLKQLAQKGQIEFTGSAKFHPFLPLLPEIEIERQIKLNTETNEKYFGEIYNPKGFFIPELAYSLKVAQVAKKLNFEWVIAEQLACPIEKSEIEFNKIYQIKELNNFKILFRDKRISILILSAIVRSAQSLLEELGDEIKKERYLLTVMDAETFGHHRPGLEKFLFEIYQNKTFEKVFVSDLIKKFGVKEELEPRESTWSSEEQDFWLDREKGIIQSNPFILWSHPENPIHQLQWEFTYWVINFVNTLNIKESWYSEIRNKLDMAIASDQYWWASAQPWWSLEMIEQGVFALRDVIYSIPEISQADKNKANEFYQKILAIAFEWQRSGKIRGAYKKAHKTIQRKPFKEEVPDDWYNLIILEFEDEMEKAIKKQEFEKAIKWRDAIYKLKAGVDIYDVLHIVDDLRIIRTLPSLKSFYEHSVDEFSNFVKEHFKDFEEEKFKQKQPEKIFEEIKAVFYQKKEFLEKQKFGQMKHPLGLDWDLEKNIYLCDMPGEKIKFFLNKGWDSVSQIKINIKENYKENEQCLYKREKDQLEIQLDSESILNKFYQFLKQEDILKGKNMHLAVMSESFGWAPVLFKQKNDKFLAKLPYLETADGMDFKFRISGFNFKNPKITRFDFKILRRFFIFALGKLDWLIKKIIWMIRG</sequence>
<comment type="caution">
    <text evidence="4">The sequence shown here is derived from an EMBL/GenBank/DDBJ whole genome shotgun (WGS) entry which is preliminary data.</text>
</comment>
<comment type="similarity">
    <text evidence="1">Belongs to the glycosyl hydrolase 57 family.</text>
</comment>
<dbReference type="Proteomes" id="UP000233414">
    <property type="component" value="Unassembled WGS sequence"/>
</dbReference>
<dbReference type="AlphaFoldDB" id="A0A2N1UNL4"/>
<organism evidence="4 5">
    <name type="scientific">Candidatus Kuenenbacteria bacterium HGW-Kuenenbacteria-1</name>
    <dbReference type="NCBI Taxonomy" id="2013812"/>
    <lineage>
        <taxon>Bacteria</taxon>
        <taxon>Candidatus Kueneniibacteriota</taxon>
    </lineage>
</organism>
<reference evidence="4 5" key="1">
    <citation type="journal article" date="2017" name="ISME J.">
        <title>Potential for microbial H2 and metal transformations associated with novel bacteria and archaea in deep terrestrial subsurface sediments.</title>
        <authorList>
            <person name="Hernsdorf A.W."/>
            <person name="Amano Y."/>
            <person name="Miyakawa K."/>
            <person name="Ise K."/>
            <person name="Suzuki Y."/>
            <person name="Anantharaman K."/>
            <person name="Probst A."/>
            <person name="Burstein D."/>
            <person name="Thomas B.C."/>
            <person name="Banfield J.F."/>
        </authorList>
    </citation>
    <scope>NUCLEOTIDE SEQUENCE [LARGE SCALE GENOMIC DNA]</scope>
    <source>
        <strain evidence="4">HGW-Kuenenbacteria-1</strain>
    </source>
</reference>
<feature type="domain" description="UVR" evidence="3">
    <location>
        <begin position="420"/>
        <end position="455"/>
    </location>
</feature>
<protein>
    <recommendedName>
        <fullName evidence="3">UVR domain-containing protein</fullName>
    </recommendedName>
</protein>
<dbReference type="Pfam" id="PF02151">
    <property type="entry name" value="UVR"/>
    <property type="match status" value="1"/>
</dbReference>
<dbReference type="InterPro" id="IPR011330">
    <property type="entry name" value="Glyco_hydro/deAcase_b/a-brl"/>
</dbReference>
<evidence type="ECO:0000259" key="3">
    <source>
        <dbReference type="PROSITE" id="PS50151"/>
    </source>
</evidence>
<dbReference type="Gene3D" id="3.20.110.20">
    <property type="match status" value="1"/>
</dbReference>
<dbReference type="PROSITE" id="PS50151">
    <property type="entry name" value="UVR"/>
    <property type="match status" value="1"/>
</dbReference>
<dbReference type="InterPro" id="IPR052046">
    <property type="entry name" value="GH57_Enzymes"/>
</dbReference>
<evidence type="ECO:0000313" key="5">
    <source>
        <dbReference type="Proteomes" id="UP000233414"/>
    </source>
</evidence>
<dbReference type="SUPFAM" id="SSF46600">
    <property type="entry name" value="C-terminal UvrC-binding domain of UvrB"/>
    <property type="match status" value="1"/>
</dbReference>
<proteinExistence type="inferred from homology"/>
<dbReference type="PANTHER" id="PTHR36306:SF1">
    <property type="entry name" value="ALPHA-AMYLASE-RELATED"/>
    <property type="match status" value="1"/>
</dbReference>
<keyword evidence="2" id="KW-0119">Carbohydrate metabolism</keyword>
<dbReference type="Pfam" id="PF03065">
    <property type="entry name" value="Glyco_hydro_57"/>
    <property type="match status" value="1"/>
</dbReference>
<dbReference type="GO" id="GO:0003824">
    <property type="term" value="F:catalytic activity"/>
    <property type="evidence" value="ECO:0007669"/>
    <property type="project" value="InterPro"/>
</dbReference>
<dbReference type="PANTHER" id="PTHR36306">
    <property type="entry name" value="ALPHA-AMYLASE-RELATED-RELATED"/>
    <property type="match status" value="1"/>
</dbReference>
<dbReference type="InterPro" id="IPR004300">
    <property type="entry name" value="Glyco_hydro_57_N"/>
</dbReference>
<dbReference type="GO" id="GO:0005975">
    <property type="term" value="P:carbohydrate metabolic process"/>
    <property type="evidence" value="ECO:0007669"/>
    <property type="project" value="InterPro"/>
</dbReference>
<gene>
    <name evidence="4" type="ORF">CVV26_01510</name>
</gene>
<evidence type="ECO:0000313" key="4">
    <source>
        <dbReference type="EMBL" id="PKL72427.1"/>
    </source>
</evidence>
<dbReference type="EMBL" id="PGYQ01000005">
    <property type="protein sequence ID" value="PKL72427.1"/>
    <property type="molecule type" value="Genomic_DNA"/>
</dbReference>
<dbReference type="SUPFAM" id="SSF88713">
    <property type="entry name" value="Glycoside hydrolase/deacetylase"/>
    <property type="match status" value="1"/>
</dbReference>